<dbReference type="SMART" id="SM00796">
    <property type="entry name" value="AHS1"/>
    <property type="match status" value="1"/>
</dbReference>
<dbReference type="PANTHER" id="PTHR34698:SF2">
    <property type="entry name" value="5-OXOPROLINASE SUBUNIT B"/>
    <property type="match status" value="1"/>
</dbReference>
<dbReference type="InterPro" id="IPR029000">
    <property type="entry name" value="Cyclophilin-like_dom_sf"/>
</dbReference>
<evidence type="ECO:0000313" key="5">
    <source>
        <dbReference type="EMBL" id="UZD23126.1"/>
    </source>
</evidence>
<sequence>MKPKIREISPRLLEAKWDLPINDTLLQQQLALKKQLQEHFLQEKVEIRQGFDSLCIMLDRPAASPSIVQFISSLPPVEKVPDLPEKTWKIPVCYSLETGRDLHALAASKNISPDELIHIHSTAIYRIHFFGFLPGFMYLHGLSELLFTPRKKTPDLKVPKGAVAIGGSQTGIYPCESPGGWHLIGQTPIELFNPKFKIPIFAEVGERIEFTPISFQDFERLKRHPKQPNFR</sequence>
<dbReference type="Proteomes" id="UP001163156">
    <property type="component" value="Chromosome"/>
</dbReference>
<dbReference type="EMBL" id="CP110226">
    <property type="protein sequence ID" value="UZD23126.1"/>
    <property type="molecule type" value="Genomic_DNA"/>
</dbReference>
<organism evidence="5 6">
    <name type="scientific">Algoriphagus halophytocola</name>
    <dbReference type="NCBI Taxonomy" id="2991499"/>
    <lineage>
        <taxon>Bacteria</taxon>
        <taxon>Pseudomonadati</taxon>
        <taxon>Bacteroidota</taxon>
        <taxon>Cytophagia</taxon>
        <taxon>Cytophagales</taxon>
        <taxon>Cyclobacteriaceae</taxon>
        <taxon>Algoriphagus</taxon>
    </lineage>
</organism>
<feature type="domain" description="Carboxyltransferase" evidence="4">
    <location>
        <begin position="3"/>
        <end position="202"/>
    </location>
</feature>
<evidence type="ECO:0000256" key="2">
    <source>
        <dbReference type="ARBA" id="ARBA00022801"/>
    </source>
</evidence>
<keyword evidence="2 5" id="KW-0378">Hydrolase</keyword>
<reference evidence="5" key="1">
    <citation type="submission" date="2022-10" db="EMBL/GenBank/DDBJ databases">
        <title>Algoriphagus sp. a novel bacteria isolate from halophytes salicornia europaea.</title>
        <authorList>
            <person name="Peng Y."/>
            <person name="Jiang L."/>
            <person name="Lee J."/>
        </authorList>
    </citation>
    <scope>NUCLEOTIDE SEQUENCE</scope>
    <source>
        <strain evidence="5">TR-M5</strain>
    </source>
</reference>
<dbReference type="Pfam" id="PF02682">
    <property type="entry name" value="CT_C_D"/>
    <property type="match status" value="1"/>
</dbReference>
<dbReference type="InterPro" id="IPR003833">
    <property type="entry name" value="CT_C_D"/>
</dbReference>
<gene>
    <name evidence="5" type="primary">pxpB</name>
    <name evidence="5" type="ORF">OM944_01265</name>
</gene>
<dbReference type="NCBIfam" id="TIGR00370">
    <property type="entry name" value="5-oxoprolinase subunit PxpB"/>
    <property type="match status" value="1"/>
</dbReference>
<dbReference type="SUPFAM" id="SSF50891">
    <property type="entry name" value="Cyclophilin-like"/>
    <property type="match status" value="1"/>
</dbReference>
<keyword evidence="1" id="KW-0547">Nucleotide-binding</keyword>
<evidence type="ECO:0000256" key="3">
    <source>
        <dbReference type="ARBA" id="ARBA00022840"/>
    </source>
</evidence>
<dbReference type="RefSeq" id="WP_264809659.1">
    <property type="nucleotide sequence ID" value="NZ_CP110226.1"/>
</dbReference>
<dbReference type="Gene3D" id="2.40.100.10">
    <property type="entry name" value="Cyclophilin-like"/>
    <property type="match status" value="1"/>
</dbReference>
<dbReference type="PANTHER" id="PTHR34698">
    <property type="entry name" value="5-OXOPROLINASE SUBUNIT B"/>
    <property type="match status" value="1"/>
</dbReference>
<evidence type="ECO:0000313" key="6">
    <source>
        <dbReference type="Proteomes" id="UP001163156"/>
    </source>
</evidence>
<dbReference type="InterPro" id="IPR010016">
    <property type="entry name" value="PxpB"/>
</dbReference>
<accession>A0ABY6MLG8</accession>
<evidence type="ECO:0000259" key="4">
    <source>
        <dbReference type="SMART" id="SM00796"/>
    </source>
</evidence>
<proteinExistence type="predicted"/>
<protein>
    <submittedName>
        <fullName evidence="5">5-oxoprolinase subunit PxpB</fullName>
        <ecNumber evidence="5">3.5.2.9</ecNumber>
    </submittedName>
</protein>
<keyword evidence="3" id="KW-0067">ATP-binding</keyword>
<dbReference type="GO" id="GO:0017168">
    <property type="term" value="F:5-oxoprolinase (ATP-hydrolyzing) activity"/>
    <property type="evidence" value="ECO:0007669"/>
    <property type="project" value="UniProtKB-EC"/>
</dbReference>
<keyword evidence="6" id="KW-1185">Reference proteome</keyword>
<evidence type="ECO:0000256" key="1">
    <source>
        <dbReference type="ARBA" id="ARBA00022741"/>
    </source>
</evidence>
<name>A0ABY6MLG8_9BACT</name>
<dbReference type="EC" id="3.5.2.9" evidence="5"/>